<evidence type="ECO:0000313" key="9">
    <source>
        <dbReference type="EMBL" id="SFC35023.1"/>
    </source>
</evidence>
<keyword evidence="4" id="KW-0472">Membrane</keyword>
<dbReference type="EMBL" id="FRAT01000010">
    <property type="protein sequence ID" value="SHL44510.1"/>
    <property type="molecule type" value="Genomic_DNA"/>
</dbReference>
<dbReference type="PROSITE" id="PS51257">
    <property type="entry name" value="PROKAR_LIPOPROTEIN"/>
    <property type="match status" value="1"/>
</dbReference>
<sequence>MKLSSIYKFLVLIFFLSAQSCIKSALDTEIPSSITTGNFPKSEGDLRAILTGLYDGVRDEYNRTQYGEDRGDAFDVGLIGTVSDSWAHNLSGANGPNWRVNYNLINNTNIVINTADEIEFNSSRTRGQILGEAYFIRAFVYFQMLKIWGDVPLILEPVDQTTPSVGRAPVAQVMDQVLLDLQSALEAFPSDGFGDSKYTASAPAANALLADASLWKGKVLGGGTEDFQRAVDAINDIDGIGLLNSFGDVFDIKENNEVVFSIFFDFNEQAGMYASTLTSRDVNVDRELNPDVPTSTSFNARHNYRPSDKIMALYNNPNDQRTARSFIPILTQDGSDADSDPDVLSISQNKFKGTDNNNDTFYDNDIIVYRWGGLLLLRAEALAAQGLTTEAIIDINTVRERAGTGAYTGPTDQPTVEREILDERGRELFLELKRYWDLVRFDAASTIDIYAEVPNLAGKNLPLVWPVNDNVIAQNELIEQTEGYRN</sequence>
<dbReference type="Pfam" id="PF14322">
    <property type="entry name" value="SusD-like_3"/>
    <property type="match status" value="1"/>
</dbReference>
<dbReference type="Gene3D" id="1.25.40.390">
    <property type="match status" value="1"/>
</dbReference>
<name>A0A1M7AP43_9FLAO</name>
<keyword evidence="12" id="KW-1185">Reference proteome</keyword>
<dbReference type="EMBL" id="FOKU01000009">
    <property type="protein sequence ID" value="SFC35023.1"/>
    <property type="molecule type" value="Genomic_DNA"/>
</dbReference>
<dbReference type="Pfam" id="PF07980">
    <property type="entry name" value="SusD_RagB"/>
    <property type="match status" value="1"/>
</dbReference>
<feature type="signal peptide" evidence="6">
    <location>
        <begin position="1"/>
        <end position="20"/>
    </location>
</feature>
<evidence type="ECO:0000256" key="3">
    <source>
        <dbReference type="ARBA" id="ARBA00022729"/>
    </source>
</evidence>
<comment type="caution">
    <text evidence="10">The sequence shown here is derived from an EMBL/GenBank/DDBJ whole genome shotgun (WGS) entry which is preliminary data.</text>
</comment>
<comment type="subcellular location">
    <subcellularLocation>
        <location evidence="1">Cell outer membrane</location>
    </subcellularLocation>
</comment>
<evidence type="ECO:0000259" key="8">
    <source>
        <dbReference type="Pfam" id="PF14322"/>
    </source>
</evidence>
<evidence type="ECO:0000256" key="6">
    <source>
        <dbReference type="SAM" id="SignalP"/>
    </source>
</evidence>
<organism evidence="10 11">
    <name type="scientific">Flagellimonas taeanensis</name>
    <dbReference type="NCBI Taxonomy" id="1005926"/>
    <lineage>
        <taxon>Bacteria</taxon>
        <taxon>Pseudomonadati</taxon>
        <taxon>Bacteroidota</taxon>
        <taxon>Flavobacteriia</taxon>
        <taxon>Flavobacteriales</taxon>
        <taxon>Flavobacteriaceae</taxon>
        <taxon>Flagellimonas</taxon>
    </lineage>
</organism>
<protein>
    <submittedName>
        <fullName evidence="10">Starch-binding associating with outer membrane</fullName>
    </submittedName>
</protein>
<dbReference type="OrthoDB" id="5694214at2"/>
<evidence type="ECO:0000256" key="4">
    <source>
        <dbReference type="ARBA" id="ARBA00023136"/>
    </source>
</evidence>
<dbReference type="AlphaFoldDB" id="A0A1M7AP43"/>
<comment type="similarity">
    <text evidence="2">Belongs to the SusD family.</text>
</comment>
<feature type="chain" id="PRO_5009923806" evidence="6">
    <location>
        <begin position="21"/>
        <end position="486"/>
    </location>
</feature>
<dbReference type="InterPro" id="IPR011990">
    <property type="entry name" value="TPR-like_helical_dom_sf"/>
</dbReference>
<dbReference type="GO" id="GO:0009279">
    <property type="term" value="C:cell outer membrane"/>
    <property type="evidence" value="ECO:0007669"/>
    <property type="project" value="UniProtKB-SubCell"/>
</dbReference>
<dbReference type="Proteomes" id="UP000198940">
    <property type="component" value="Unassembled WGS sequence"/>
</dbReference>
<proteinExistence type="inferred from homology"/>
<dbReference type="Proteomes" id="UP000184031">
    <property type="component" value="Unassembled WGS sequence"/>
</dbReference>
<dbReference type="InterPro" id="IPR033985">
    <property type="entry name" value="SusD-like_N"/>
</dbReference>
<feature type="domain" description="RagB/SusD" evidence="7">
    <location>
        <begin position="352"/>
        <end position="447"/>
    </location>
</feature>
<dbReference type="STRING" id="1055723.SAMN05216293_3490"/>
<evidence type="ECO:0000259" key="7">
    <source>
        <dbReference type="Pfam" id="PF07980"/>
    </source>
</evidence>
<dbReference type="SUPFAM" id="SSF48452">
    <property type="entry name" value="TPR-like"/>
    <property type="match status" value="1"/>
</dbReference>
<evidence type="ECO:0000256" key="2">
    <source>
        <dbReference type="ARBA" id="ARBA00006275"/>
    </source>
</evidence>
<accession>A0A1M7AP43</accession>
<evidence type="ECO:0000256" key="5">
    <source>
        <dbReference type="ARBA" id="ARBA00023237"/>
    </source>
</evidence>
<dbReference type="InterPro" id="IPR012944">
    <property type="entry name" value="SusD_RagB_dom"/>
</dbReference>
<keyword evidence="5" id="KW-0998">Cell outer membrane</keyword>
<gene>
    <name evidence="9" type="ORF">SAMN04487891_109119</name>
    <name evidence="10" type="ORF">SAMN05216293_3490</name>
</gene>
<keyword evidence="3 6" id="KW-0732">Signal</keyword>
<feature type="domain" description="SusD-like N-terminal" evidence="8">
    <location>
        <begin position="92"/>
        <end position="210"/>
    </location>
</feature>
<evidence type="ECO:0000313" key="10">
    <source>
        <dbReference type="EMBL" id="SHL44510.1"/>
    </source>
</evidence>
<evidence type="ECO:0000313" key="11">
    <source>
        <dbReference type="Proteomes" id="UP000184031"/>
    </source>
</evidence>
<evidence type="ECO:0000313" key="12">
    <source>
        <dbReference type="Proteomes" id="UP000198940"/>
    </source>
</evidence>
<reference evidence="10 11" key="1">
    <citation type="submission" date="2016-11" db="EMBL/GenBank/DDBJ databases">
        <authorList>
            <person name="Varghese N."/>
            <person name="Submissions S."/>
        </authorList>
    </citation>
    <scope>NUCLEOTIDE SEQUENCE [LARGE SCALE GENOMIC DNA]</scope>
    <source>
        <strain evidence="10 11">CGMCC 1.12174</strain>
        <strain evidence="9 12">DSM 26351</strain>
    </source>
</reference>
<dbReference type="RefSeq" id="WP_083569744.1">
    <property type="nucleotide sequence ID" value="NZ_FOKU01000009.1"/>
</dbReference>
<evidence type="ECO:0000256" key="1">
    <source>
        <dbReference type="ARBA" id="ARBA00004442"/>
    </source>
</evidence>